<name>A0A3D8RLJ8_9HELO</name>
<evidence type="ECO:0000256" key="2">
    <source>
        <dbReference type="ARBA" id="ARBA00006178"/>
    </source>
</evidence>
<dbReference type="GO" id="GO:0005669">
    <property type="term" value="C:transcription factor TFIID complex"/>
    <property type="evidence" value="ECO:0007669"/>
    <property type="project" value="InterPro"/>
</dbReference>
<evidence type="ECO:0000256" key="5">
    <source>
        <dbReference type="ARBA" id="ARBA00023163"/>
    </source>
</evidence>
<comment type="similarity">
    <text evidence="2">Belongs to the TAF4 family.</text>
</comment>
<evidence type="ECO:0000256" key="6">
    <source>
        <dbReference type="ARBA" id="ARBA00023242"/>
    </source>
</evidence>
<dbReference type="OrthoDB" id="21060at2759"/>
<evidence type="ECO:0000256" key="8">
    <source>
        <dbReference type="ARBA" id="ARBA00031747"/>
    </source>
</evidence>
<evidence type="ECO:0000313" key="12">
    <source>
        <dbReference type="Proteomes" id="UP000256645"/>
    </source>
</evidence>
<comment type="function">
    <text evidence="7">Functions as a component of the DNA-binding general transcription factor complex TFIID. Binding of TFIID to a promoter (with or without TATA element) is the initial step in pre-initiation complex (PIC) formation. TFIID plays a key role in the regulation of gene expression by RNA polymerase II through different activities such as transcription activator interaction, core promoter recognition and selectivity, TFIIA and TFIIB interaction, chromatin modification (histone acetylation by TAF1), facilitation of DNA opening and initiation of transcription.</text>
</comment>
<reference evidence="11 12" key="1">
    <citation type="journal article" date="2018" name="IMA Fungus">
        <title>IMA Genome-F 9: Draft genome sequence of Annulohypoxylon stygium, Aspergillus mulundensis, Berkeleyomyces basicola (syn. Thielaviopsis basicola), Ceratocystis smalleyi, two Cercospora beticola strains, Coleophoma cylindrospora, Fusarium fracticaudum, Phialophora cf. hyalina, and Morchella septimelata.</title>
        <authorList>
            <person name="Wingfield B.D."/>
            <person name="Bills G.F."/>
            <person name="Dong Y."/>
            <person name="Huang W."/>
            <person name="Nel W.J."/>
            <person name="Swalarsk-Parry B.S."/>
            <person name="Vaghefi N."/>
            <person name="Wilken P.M."/>
            <person name="An Z."/>
            <person name="de Beer Z.W."/>
            <person name="De Vos L."/>
            <person name="Chen L."/>
            <person name="Duong T.A."/>
            <person name="Gao Y."/>
            <person name="Hammerbacher A."/>
            <person name="Kikkert J.R."/>
            <person name="Li Y."/>
            <person name="Li H."/>
            <person name="Li K."/>
            <person name="Li Q."/>
            <person name="Liu X."/>
            <person name="Ma X."/>
            <person name="Naidoo K."/>
            <person name="Pethybridge S.J."/>
            <person name="Sun J."/>
            <person name="Steenkamp E.T."/>
            <person name="van der Nest M.A."/>
            <person name="van Wyk S."/>
            <person name="Wingfield M.J."/>
            <person name="Xiong C."/>
            <person name="Yue Q."/>
            <person name="Zhang X."/>
        </authorList>
    </citation>
    <scope>NUCLEOTIDE SEQUENCE [LARGE SCALE GENOMIC DNA]</scope>
    <source>
        <strain evidence="11 12">BP6252</strain>
    </source>
</reference>
<feature type="compositionally biased region" description="Polar residues" evidence="9">
    <location>
        <begin position="411"/>
        <end position="427"/>
    </location>
</feature>
<dbReference type="InterPro" id="IPR007900">
    <property type="entry name" value="TAF4_C"/>
</dbReference>
<comment type="caution">
    <text evidence="11">The sequence shown here is derived from an EMBL/GenBank/DDBJ whole genome shotgun (WGS) entry which is preliminary data.</text>
</comment>
<keyword evidence="4" id="KW-0805">Transcription regulation</keyword>
<feature type="region of interest" description="Disordered" evidence="9">
    <location>
        <begin position="458"/>
        <end position="536"/>
    </location>
</feature>
<keyword evidence="12" id="KW-1185">Reference proteome</keyword>
<comment type="subcellular location">
    <subcellularLocation>
        <location evidence="1">Nucleus</location>
    </subcellularLocation>
</comment>
<accession>A0A3D8RLJ8</accession>
<sequence>MAQPQPQQPQQFPMPQRPFSPPQSATSPGTPSQFTLPPNPNKRQRLSPNPPSQPGSPYVQSPYAMSPGASGPPSATASPHFQNIQLPPNVYNTPYSNGNTTPTLNHTQTPSTPTPQTPNAPPSTPQNGFAPPQGQQNFNYMMPPQQGPQGTGAMGPPSKPQMEKKEDGADMMDVLGGTGIDLREEEQYTFQLYNTSFNSQVSGSQSGTISASHSFTQFPPGSESSFYGAGPANTNESIGDKSQEKFEQEAADAAWQKAAKDIAVSRSRELNNPFLQVAMVHKKAATIARENGLVLNTDMKGSMGHMKLPDQFDKTVNIKTKTGPDGALVETYGVFVPEDSFLVDQLALLSIATKHRLRLLLEDAVRLTKGRQTGSHGIVPAEWADAAAPVHAANSSLILEDAGRSAWENAVSPQTNPLKRSLSSANLLPTPVSDGAKTPATPIKFGNEVVNALRASAAKERDFEEARLRKRQARTNPDGTPRQGSVAPGTPGSIAPEPNEKPSTKKEQKKKQEAKINEAASHESANATSSKFLGGGGGLFGKKKKYSWMTGGAGGGSGASTPAKIMTQGLPGTPGGGVPSAPEKLTSEGARRLGTWREDHEKGKNIQLRDWITVLEDDGKEKRALQMAYALLDDSQPK</sequence>
<feature type="compositionally biased region" description="Polar residues" evidence="9">
    <location>
        <begin position="73"/>
        <end position="106"/>
    </location>
</feature>
<keyword evidence="5" id="KW-0804">Transcription</keyword>
<dbReference type="AlphaFoldDB" id="A0A3D8RLJ8"/>
<dbReference type="STRING" id="1849047.A0A3D8RLJ8"/>
<evidence type="ECO:0000256" key="4">
    <source>
        <dbReference type="ARBA" id="ARBA00023015"/>
    </source>
</evidence>
<evidence type="ECO:0000313" key="11">
    <source>
        <dbReference type="EMBL" id="RDW74972.1"/>
    </source>
</evidence>
<feature type="compositionally biased region" description="Polar residues" evidence="9">
    <location>
        <begin position="25"/>
        <end position="36"/>
    </location>
</feature>
<feature type="compositionally biased region" description="Basic and acidic residues" evidence="9">
    <location>
        <begin position="458"/>
        <end position="467"/>
    </location>
</feature>
<feature type="compositionally biased region" description="Basic and acidic residues" evidence="9">
    <location>
        <begin position="498"/>
        <end position="516"/>
    </location>
</feature>
<dbReference type="EMBL" id="PDLM01000006">
    <property type="protein sequence ID" value="RDW74972.1"/>
    <property type="molecule type" value="Genomic_DNA"/>
</dbReference>
<dbReference type="Pfam" id="PF05236">
    <property type="entry name" value="TAF4"/>
    <property type="match status" value="1"/>
</dbReference>
<evidence type="ECO:0000259" key="10">
    <source>
        <dbReference type="Pfam" id="PF05236"/>
    </source>
</evidence>
<dbReference type="Proteomes" id="UP000256645">
    <property type="component" value="Unassembled WGS sequence"/>
</dbReference>
<feature type="compositionally biased region" description="Pro residues" evidence="9">
    <location>
        <begin position="112"/>
        <end position="124"/>
    </location>
</feature>
<feature type="compositionally biased region" description="Low complexity" evidence="9">
    <location>
        <begin position="1"/>
        <end position="14"/>
    </location>
</feature>
<feature type="compositionally biased region" description="Polar residues" evidence="9">
    <location>
        <begin position="200"/>
        <end position="225"/>
    </location>
</feature>
<feature type="region of interest" description="Disordered" evidence="9">
    <location>
        <begin position="411"/>
        <end position="442"/>
    </location>
</feature>
<feature type="domain" description="Transcription initiation factor TFIID component TAF4 C-terminal" evidence="10">
    <location>
        <begin position="344"/>
        <end position="624"/>
    </location>
</feature>
<evidence type="ECO:0000256" key="7">
    <source>
        <dbReference type="ARBA" id="ARBA00025346"/>
    </source>
</evidence>
<organism evidence="11 12">
    <name type="scientific">Coleophoma cylindrospora</name>
    <dbReference type="NCBI Taxonomy" id="1849047"/>
    <lineage>
        <taxon>Eukaryota</taxon>
        <taxon>Fungi</taxon>
        <taxon>Dikarya</taxon>
        <taxon>Ascomycota</taxon>
        <taxon>Pezizomycotina</taxon>
        <taxon>Leotiomycetes</taxon>
        <taxon>Helotiales</taxon>
        <taxon>Dermateaceae</taxon>
        <taxon>Coleophoma</taxon>
    </lineage>
</organism>
<keyword evidence="6" id="KW-0539">Nucleus</keyword>
<dbReference type="GO" id="GO:0006352">
    <property type="term" value="P:DNA-templated transcription initiation"/>
    <property type="evidence" value="ECO:0007669"/>
    <property type="project" value="InterPro"/>
</dbReference>
<feature type="region of interest" description="Disordered" evidence="9">
    <location>
        <begin position="200"/>
        <end position="247"/>
    </location>
</feature>
<proteinExistence type="inferred from homology"/>
<feature type="region of interest" description="Disordered" evidence="9">
    <location>
        <begin position="549"/>
        <end position="600"/>
    </location>
</feature>
<protein>
    <recommendedName>
        <fullName evidence="3">Transcription initiation factor TFIID subunit 4</fullName>
    </recommendedName>
    <alternativeName>
        <fullName evidence="8">TBP-associated factor 4</fullName>
    </alternativeName>
</protein>
<feature type="compositionally biased region" description="Basic and acidic residues" evidence="9">
    <location>
        <begin position="238"/>
        <end position="247"/>
    </location>
</feature>
<feature type="compositionally biased region" description="Basic and acidic residues" evidence="9">
    <location>
        <begin position="585"/>
        <end position="600"/>
    </location>
</feature>
<evidence type="ECO:0000256" key="1">
    <source>
        <dbReference type="ARBA" id="ARBA00004123"/>
    </source>
</evidence>
<evidence type="ECO:0000256" key="9">
    <source>
        <dbReference type="SAM" id="MobiDB-lite"/>
    </source>
</evidence>
<gene>
    <name evidence="11" type="ORF">BP6252_06114</name>
</gene>
<feature type="region of interest" description="Disordered" evidence="9">
    <location>
        <begin position="1"/>
        <end position="166"/>
    </location>
</feature>
<evidence type="ECO:0000256" key="3">
    <source>
        <dbReference type="ARBA" id="ARBA00017306"/>
    </source>
</evidence>